<protein>
    <recommendedName>
        <fullName evidence="3">Leucine-rich repeat domain-containing protein</fullName>
    </recommendedName>
</protein>
<dbReference type="EMBL" id="BLLK01000019">
    <property type="protein sequence ID" value="GFH43784.1"/>
    <property type="molecule type" value="Genomic_DNA"/>
</dbReference>
<dbReference type="InterPro" id="IPR053139">
    <property type="entry name" value="Surface_bspA-like"/>
</dbReference>
<keyword evidence="2" id="KW-1185">Reference proteome</keyword>
<proteinExistence type="predicted"/>
<evidence type="ECO:0008006" key="3">
    <source>
        <dbReference type="Google" id="ProtNLM"/>
    </source>
</evidence>
<dbReference type="Gene3D" id="3.80.10.10">
    <property type="entry name" value="Ribonuclease Inhibitor"/>
    <property type="match status" value="1"/>
</dbReference>
<reference evidence="1 2" key="1">
    <citation type="journal article" date="2021" name="Sci. Rep.">
        <title>The genome of the diatom Chaetoceros tenuissimus carries an ancient integrated fragment of an extant virus.</title>
        <authorList>
            <person name="Hongo Y."/>
            <person name="Kimura K."/>
            <person name="Takaki Y."/>
            <person name="Yoshida Y."/>
            <person name="Baba S."/>
            <person name="Kobayashi G."/>
            <person name="Nagasaki K."/>
            <person name="Hano T."/>
            <person name="Tomaru Y."/>
        </authorList>
    </citation>
    <scope>NUCLEOTIDE SEQUENCE [LARGE SCALE GENOMIC DNA]</scope>
    <source>
        <strain evidence="1 2">NIES-3715</strain>
    </source>
</reference>
<dbReference type="AlphaFoldDB" id="A0AAD3CF66"/>
<dbReference type="PANTHER" id="PTHR45661">
    <property type="entry name" value="SURFACE ANTIGEN"/>
    <property type="match status" value="1"/>
</dbReference>
<evidence type="ECO:0000313" key="2">
    <source>
        <dbReference type="Proteomes" id="UP001054902"/>
    </source>
</evidence>
<evidence type="ECO:0000313" key="1">
    <source>
        <dbReference type="EMBL" id="GFH43784.1"/>
    </source>
</evidence>
<dbReference type="Proteomes" id="UP001054902">
    <property type="component" value="Unassembled WGS sequence"/>
</dbReference>
<dbReference type="PANTHER" id="PTHR45661:SF3">
    <property type="entry name" value="IG-LIKE DOMAIN-CONTAINING PROTEIN"/>
    <property type="match status" value="1"/>
</dbReference>
<dbReference type="Pfam" id="PF13306">
    <property type="entry name" value="LRR_5"/>
    <property type="match status" value="1"/>
</dbReference>
<sequence length="266" mass="31093">MRVATVDGLVTLFYDGSKKLWNCKLHEEWERRPERYQSAECKDYIRERMSWQQIIIEEGVTEIPDFTFDHCYNIKRVIFANTVIRIGRCVFYWCKNLEYIKLSISLEVIGSYAFLSCDLSSVFIPPTCREIGAHAFSKNKNLSILHVPQQAQFGIRMIDEETKLLNESHLFSDARDRPSRTSRRVNDWLKNINDGNDYSLHRACSSFQPLKEVIWTIIEEKGLKAFKKKNGIGITPSRYLAENPFTDITEMDIIHDYITKQMGECV</sequence>
<dbReference type="InterPro" id="IPR032675">
    <property type="entry name" value="LRR_dom_sf"/>
</dbReference>
<organism evidence="1 2">
    <name type="scientific">Chaetoceros tenuissimus</name>
    <dbReference type="NCBI Taxonomy" id="426638"/>
    <lineage>
        <taxon>Eukaryota</taxon>
        <taxon>Sar</taxon>
        <taxon>Stramenopiles</taxon>
        <taxon>Ochrophyta</taxon>
        <taxon>Bacillariophyta</taxon>
        <taxon>Coscinodiscophyceae</taxon>
        <taxon>Chaetocerotophycidae</taxon>
        <taxon>Chaetocerotales</taxon>
        <taxon>Chaetocerotaceae</taxon>
        <taxon>Chaetoceros</taxon>
    </lineage>
</organism>
<dbReference type="SUPFAM" id="SSF52058">
    <property type="entry name" value="L domain-like"/>
    <property type="match status" value="1"/>
</dbReference>
<gene>
    <name evidence="1" type="ORF">CTEN210_00257</name>
</gene>
<accession>A0AAD3CF66</accession>
<comment type="caution">
    <text evidence="1">The sequence shown here is derived from an EMBL/GenBank/DDBJ whole genome shotgun (WGS) entry which is preliminary data.</text>
</comment>
<dbReference type="InterPro" id="IPR026906">
    <property type="entry name" value="LRR_5"/>
</dbReference>
<name>A0AAD3CF66_9STRA</name>